<evidence type="ECO:0000256" key="6">
    <source>
        <dbReference type="RuleBase" id="RU363054"/>
    </source>
</evidence>
<dbReference type="CDD" id="cd06261">
    <property type="entry name" value="TM_PBP2"/>
    <property type="match status" value="1"/>
</dbReference>
<proteinExistence type="inferred from homology"/>
<organism evidence="8 9">
    <name type="scientific">Halorubrum xinjiangense</name>
    <dbReference type="NCBI Taxonomy" id="261291"/>
    <lineage>
        <taxon>Archaea</taxon>
        <taxon>Methanobacteriati</taxon>
        <taxon>Methanobacteriota</taxon>
        <taxon>Stenosarchaea group</taxon>
        <taxon>Halobacteria</taxon>
        <taxon>Halobacteriales</taxon>
        <taxon>Haloferacaceae</taxon>
        <taxon>Halorubrum</taxon>
    </lineage>
</organism>
<dbReference type="NCBIfam" id="TIGR02138">
    <property type="entry name" value="phosphate_pstC"/>
    <property type="match status" value="1"/>
</dbReference>
<dbReference type="OrthoDB" id="338493at2157"/>
<evidence type="ECO:0000256" key="5">
    <source>
        <dbReference type="RuleBase" id="RU363032"/>
    </source>
</evidence>
<dbReference type="AlphaFoldDB" id="A0A1G7HG56"/>
<dbReference type="InterPro" id="IPR035906">
    <property type="entry name" value="MetI-like_sf"/>
</dbReference>
<protein>
    <recommendedName>
        <fullName evidence="6">Phosphate transport system permease protein</fullName>
    </recommendedName>
</protein>
<dbReference type="GO" id="GO:0005886">
    <property type="term" value="C:plasma membrane"/>
    <property type="evidence" value="ECO:0007669"/>
    <property type="project" value="UniProtKB-SubCell"/>
</dbReference>
<evidence type="ECO:0000313" key="8">
    <source>
        <dbReference type="EMBL" id="SDE99341.1"/>
    </source>
</evidence>
<reference evidence="8 9" key="1">
    <citation type="submission" date="2016-10" db="EMBL/GenBank/DDBJ databases">
        <authorList>
            <person name="Varghese N."/>
            <person name="Submissions S."/>
        </authorList>
    </citation>
    <scope>NUCLEOTIDE SEQUENCE [LARGE SCALE GENOMIC DNA]</scope>
    <source>
        <strain evidence="8 9">CGMCC 1.3527</strain>
    </source>
</reference>
<keyword evidence="6" id="KW-0592">Phosphate transport</keyword>
<keyword evidence="9" id="KW-1185">Reference proteome</keyword>
<dbReference type="EMBL" id="FNBO01000001">
    <property type="protein sequence ID" value="SDE99341.1"/>
    <property type="molecule type" value="Genomic_DNA"/>
</dbReference>
<feature type="transmembrane region" description="Helical" evidence="5">
    <location>
        <begin position="159"/>
        <end position="180"/>
    </location>
</feature>
<dbReference type="SUPFAM" id="SSF161098">
    <property type="entry name" value="MetI-like"/>
    <property type="match status" value="1"/>
</dbReference>
<dbReference type="Proteomes" id="UP000324020">
    <property type="component" value="Unassembled WGS sequence"/>
</dbReference>
<keyword evidence="6" id="KW-1003">Cell membrane</keyword>
<dbReference type="Gene3D" id="1.10.3720.10">
    <property type="entry name" value="MetI-like"/>
    <property type="match status" value="1"/>
</dbReference>
<sequence>MTDSTESPDLQRRSGLTRLKEGTYGGFFAACAVITLLTTVAIIATLLSDAVMFFAEVPIREFLTSTSWSPNPRGGGQTFGIVALVIGTLTVTITAAFVALPVGTLTAIYLSEYATSNARSILKPLLEILAGIPTVVYGYFALVYVTPALKATMFPEMSTFNALSASLMVGIMTIPMVSSISEDAMSAVPDDLRQAGYGLGATKFEVSTGIVVPASISGIASSYILAVSRAIGETMIVVVAMGAQAQMPAVREGLLGVPYINPADTLLDSGMTITVAMVQIAGGDLTGGTIPYDAMFALGLTLFVVTLVMNVLSDIIAERYREEY</sequence>
<dbReference type="PROSITE" id="PS50928">
    <property type="entry name" value="ABC_TM1"/>
    <property type="match status" value="1"/>
</dbReference>
<comment type="function">
    <text evidence="6">Part of the binding-protein-dependent transport system for phosphate; probably responsible for the translocation of the substrate across the membrane.</text>
</comment>
<comment type="similarity">
    <text evidence="6">Belongs to the binding-protein-dependent transport system permease family. CysTW subfamily.</text>
</comment>
<keyword evidence="5" id="KW-0813">Transport</keyword>
<dbReference type="GO" id="GO:0005315">
    <property type="term" value="F:phosphate transmembrane transporter activity"/>
    <property type="evidence" value="ECO:0007669"/>
    <property type="project" value="InterPro"/>
</dbReference>
<evidence type="ECO:0000256" key="1">
    <source>
        <dbReference type="ARBA" id="ARBA00004141"/>
    </source>
</evidence>
<gene>
    <name evidence="8" type="ORF">SAMN04488067_101363</name>
</gene>
<feature type="transmembrane region" description="Helical" evidence="5">
    <location>
        <begin position="27"/>
        <end position="57"/>
    </location>
</feature>
<evidence type="ECO:0000313" key="9">
    <source>
        <dbReference type="Proteomes" id="UP000324020"/>
    </source>
</evidence>
<dbReference type="InterPro" id="IPR000515">
    <property type="entry name" value="MetI-like"/>
</dbReference>
<evidence type="ECO:0000256" key="4">
    <source>
        <dbReference type="ARBA" id="ARBA00023136"/>
    </source>
</evidence>
<accession>A0A1G7HG56</accession>
<evidence type="ECO:0000256" key="3">
    <source>
        <dbReference type="ARBA" id="ARBA00022989"/>
    </source>
</evidence>
<feature type="transmembrane region" description="Helical" evidence="5">
    <location>
        <begin position="294"/>
        <end position="312"/>
    </location>
</feature>
<comment type="subcellular location">
    <subcellularLocation>
        <location evidence="5">Cell membrane</location>
        <topology evidence="5">Multi-pass membrane protein</topology>
    </subcellularLocation>
    <subcellularLocation>
        <location evidence="1">Membrane</location>
        <topology evidence="1">Multi-pass membrane protein</topology>
    </subcellularLocation>
</comment>
<dbReference type="GO" id="GO:0006817">
    <property type="term" value="P:phosphate ion transport"/>
    <property type="evidence" value="ECO:0007669"/>
    <property type="project" value="UniProtKB-KW"/>
</dbReference>
<name>A0A1G7HG56_9EURY</name>
<feature type="transmembrane region" description="Helical" evidence="5">
    <location>
        <begin position="128"/>
        <end position="147"/>
    </location>
</feature>
<dbReference type="PANTHER" id="PTHR42727">
    <property type="entry name" value="PHOSPHATE TRANSPORT SYSTEM PERMEASE PROTEIN"/>
    <property type="match status" value="1"/>
</dbReference>
<dbReference type="RefSeq" id="WP_149797363.1">
    <property type="nucleotide sequence ID" value="NZ_FNBO01000001.1"/>
</dbReference>
<comment type="caution">
    <text evidence="6">Lacks conserved residue(s) required for the propagation of feature annotation.</text>
</comment>
<dbReference type="PANTHER" id="PTHR42727:SF1">
    <property type="entry name" value="PHOSPHATE TRANSPORT SYSTEM PERMEASE"/>
    <property type="match status" value="1"/>
</dbReference>
<feature type="transmembrane region" description="Helical" evidence="5">
    <location>
        <begin position="78"/>
        <end position="108"/>
    </location>
</feature>
<keyword evidence="3 5" id="KW-1133">Transmembrane helix</keyword>
<evidence type="ECO:0000256" key="2">
    <source>
        <dbReference type="ARBA" id="ARBA00022692"/>
    </source>
</evidence>
<feature type="domain" description="ABC transmembrane type-1" evidence="7">
    <location>
        <begin position="85"/>
        <end position="313"/>
    </location>
</feature>
<keyword evidence="4 5" id="KW-0472">Membrane</keyword>
<evidence type="ECO:0000259" key="7">
    <source>
        <dbReference type="PROSITE" id="PS50928"/>
    </source>
</evidence>
<keyword evidence="2 5" id="KW-0812">Transmembrane</keyword>
<dbReference type="InterPro" id="IPR011864">
    <property type="entry name" value="Phosphate_PstC"/>
</dbReference>
<dbReference type="Pfam" id="PF00528">
    <property type="entry name" value="BPD_transp_1"/>
    <property type="match status" value="1"/>
</dbReference>